<dbReference type="PANTHER" id="PTHR45947:SF3">
    <property type="entry name" value="SULFOQUINOVOSYL TRANSFERASE SQD2"/>
    <property type="match status" value="1"/>
</dbReference>
<dbReference type="AlphaFoldDB" id="A0A1G7PKG8"/>
<accession>A0A1G7PKG8</accession>
<evidence type="ECO:0000259" key="1">
    <source>
        <dbReference type="Pfam" id="PF00534"/>
    </source>
</evidence>
<proteinExistence type="predicted"/>
<feature type="domain" description="Glycosyl transferase family 1" evidence="1">
    <location>
        <begin position="195"/>
        <end position="333"/>
    </location>
</feature>
<dbReference type="GO" id="GO:0016757">
    <property type="term" value="F:glycosyltransferase activity"/>
    <property type="evidence" value="ECO:0007669"/>
    <property type="project" value="InterPro"/>
</dbReference>
<dbReference type="CDD" id="cd03804">
    <property type="entry name" value="GT4_WbaZ-like"/>
    <property type="match status" value="1"/>
</dbReference>
<dbReference type="EMBL" id="FNCG01000001">
    <property type="protein sequence ID" value="SDF86795.1"/>
    <property type="molecule type" value="Genomic_DNA"/>
</dbReference>
<gene>
    <name evidence="3" type="ORF">SAMN05192573_101591</name>
</gene>
<dbReference type="RefSeq" id="WP_091162784.1">
    <property type="nucleotide sequence ID" value="NZ_FNCG01000001.1"/>
</dbReference>
<name>A0A1G7PKG8_9SPHI</name>
<dbReference type="Pfam" id="PF13439">
    <property type="entry name" value="Glyco_transf_4"/>
    <property type="match status" value="1"/>
</dbReference>
<dbReference type="InterPro" id="IPR050194">
    <property type="entry name" value="Glycosyltransferase_grp1"/>
</dbReference>
<evidence type="ECO:0000259" key="2">
    <source>
        <dbReference type="Pfam" id="PF13439"/>
    </source>
</evidence>
<dbReference type="SUPFAM" id="SSF53756">
    <property type="entry name" value="UDP-Glycosyltransferase/glycogen phosphorylase"/>
    <property type="match status" value="1"/>
</dbReference>
<evidence type="ECO:0000313" key="4">
    <source>
        <dbReference type="Proteomes" id="UP000199705"/>
    </source>
</evidence>
<keyword evidence="4" id="KW-1185">Reference proteome</keyword>
<dbReference type="Pfam" id="PF00534">
    <property type="entry name" value="Glycos_transf_1"/>
    <property type="match status" value="1"/>
</dbReference>
<evidence type="ECO:0000313" key="3">
    <source>
        <dbReference type="EMBL" id="SDF86795.1"/>
    </source>
</evidence>
<dbReference type="Gene3D" id="3.40.50.2000">
    <property type="entry name" value="Glycogen Phosphorylase B"/>
    <property type="match status" value="2"/>
</dbReference>
<dbReference type="InterPro" id="IPR028098">
    <property type="entry name" value="Glyco_trans_4-like_N"/>
</dbReference>
<dbReference type="PANTHER" id="PTHR45947">
    <property type="entry name" value="SULFOQUINOVOSYL TRANSFERASE SQD2"/>
    <property type="match status" value="1"/>
</dbReference>
<protein>
    <submittedName>
        <fullName evidence="3">Glycosyltransferase involved in cell wall bisynthesis</fullName>
    </submittedName>
</protein>
<dbReference type="InterPro" id="IPR001296">
    <property type="entry name" value="Glyco_trans_1"/>
</dbReference>
<dbReference type="Proteomes" id="UP000199705">
    <property type="component" value="Unassembled WGS sequence"/>
</dbReference>
<dbReference type="STRING" id="551996.SAMN05192573_101591"/>
<sequence length="372" mass="42454">MKVALVHEWLTVIGGSENVFKEIAALYPDADIYTLVAREETIFKLGLSRHKINTSFIQKLPFAKTKYRAYLPLFPLAIEQFDLSGYDLIISSSHAVAKGALTNSNQIHICYCHSPIRYAWDLHHQYLKESGLDKGLKGFIAKYLLHRVRQWDIISTNRVDHFIANSNYIARRIKKIYGRESTVIYPNVATEDFLPVYEKKDYYVTCSRFVPYKKIDLIVQAFAQMPDKKLFVIGEGPDFKKVSKLTTSNTTLLGYQPFDVLKKYLAEAKAFVFAAEEDFGILPVEAQACGTPVIAFGKGGALESVVENKTGIFFYEQSAEAIKEAVERFEVNESLFNYKEITRHASSFSTDIFKNELLVQINNKTQNKIKNY</sequence>
<organism evidence="3 4">
    <name type="scientific">Mucilaginibacter gossypii</name>
    <dbReference type="NCBI Taxonomy" id="551996"/>
    <lineage>
        <taxon>Bacteria</taxon>
        <taxon>Pseudomonadati</taxon>
        <taxon>Bacteroidota</taxon>
        <taxon>Sphingobacteriia</taxon>
        <taxon>Sphingobacteriales</taxon>
        <taxon>Sphingobacteriaceae</taxon>
        <taxon>Mucilaginibacter</taxon>
    </lineage>
</organism>
<reference evidence="4" key="1">
    <citation type="submission" date="2016-10" db="EMBL/GenBank/DDBJ databases">
        <authorList>
            <person name="Varghese N."/>
            <person name="Submissions S."/>
        </authorList>
    </citation>
    <scope>NUCLEOTIDE SEQUENCE [LARGE SCALE GENOMIC DNA]</scope>
    <source>
        <strain evidence="4">Gh-67</strain>
    </source>
</reference>
<feature type="domain" description="Glycosyltransferase subfamily 4-like N-terminal" evidence="2">
    <location>
        <begin position="13"/>
        <end position="191"/>
    </location>
</feature>
<keyword evidence="3" id="KW-0808">Transferase</keyword>